<feature type="transmembrane region" description="Helical" evidence="1">
    <location>
        <begin position="43"/>
        <end position="62"/>
    </location>
</feature>
<gene>
    <name evidence="2" type="ORF">I8J32_009665</name>
</gene>
<evidence type="ECO:0000313" key="2">
    <source>
        <dbReference type="EMBL" id="QSX77073.1"/>
    </source>
</evidence>
<dbReference type="InterPro" id="IPR046513">
    <property type="entry name" value="DUF6691"/>
</dbReference>
<evidence type="ECO:0000313" key="3">
    <source>
        <dbReference type="Proteomes" id="UP000639274"/>
    </source>
</evidence>
<feature type="transmembrane region" description="Helical" evidence="1">
    <location>
        <begin position="107"/>
        <end position="130"/>
    </location>
</feature>
<keyword evidence="3" id="KW-1185">Reference proteome</keyword>
<keyword evidence="1" id="KW-0472">Membrane</keyword>
<dbReference type="KEGG" id="lsf:I8J32_009665"/>
<dbReference type="EMBL" id="CP071518">
    <property type="protein sequence ID" value="QSX77073.1"/>
    <property type="molecule type" value="Genomic_DNA"/>
</dbReference>
<keyword evidence="1" id="KW-0812">Transmembrane</keyword>
<feature type="transmembrane region" description="Helical" evidence="1">
    <location>
        <begin position="83"/>
        <end position="101"/>
    </location>
</feature>
<dbReference type="Proteomes" id="UP000639274">
    <property type="component" value="Chromosome"/>
</dbReference>
<dbReference type="AlphaFoldDB" id="A0A974XY49"/>
<accession>A0A974XY49</accession>
<evidence type="ECO:0000256" key="1">
    <source>
        <dbReference type="SAM" id="Phobius"/>
    </source>
</evidence>
<proteinExistence type="predicted"/>
<keyword evidence="1" id="KW-1133">Transmembrane helix</keyword>
<reference evidence="2 3" key="1">
    <citation type="submission" date="2021-03" db="EMBL/GenBank/DDBJ databases">
        <title>Lysobacter sp. nov. isolated from soil of gangwondo yeongwol, south Korea.</title>
        <authorList>
            <person name="Kim K.R."/>
            <person name="Kim K.H."/>
            <person name="Jeon C.O."/>
        </authorList>
    </citation>
    <scope>NUCLEOTIDE SEQUENCE [LARGE SCALE GENOMIC DNA]</scope>
    <source>
        <strain evidence="2 3">R19</strain>
    </source>
</reference>
<protein>
    <submittedName>
        <fullName evidence="2">YeeE/YedE family protein</fullName>
    </submittedName>
</protein>
<dbReference type="Pfam" id="PF20398">
    <property type="entry name" value="DUF6691"/>
    <property type="match status" value="1"/>
</dbReference>
<sequence length="151" mass="15515">MRQLVIAATAGALFGVGLAVSRMTDPTVVLGFLDLAGAFDATLLFVFAGAVCVTVLAFRGILRRPRPVFAGSFQVPTYQAIDRPLLAGAALFGIGWGLAGYCPGPALVSLAAGIDSAIVFGVAMLAGIVLHRVTSGGRRARRVGSAREASR</sequence>
<dbReference type="RefSeq" id="WP_200611466.1">
    <property type="nucleotide sequence ID" value="NZ_CP071518.1"/>
</dbReference>
<name>A0A974XY49_9GAMM</name>
<organism evidence="2 3">
    <name type="scientific">Agrilutibacter solisilvae</name>
    <dbReference type="NCBI Taxonomy" id="2763317"/>
    <lineage>
        <taxon>Bacteria</taxon>
        <taxon>Pseudomonadati</taxon>
        <taxon>Pseudomonadota</taxon>
        <taxon>Gammaproteobacteria</taxon>
        <taxon>Lysobacterales</taxon>
        <taxon>Lysobacteraceae</taxon>
        <taxon>Agrilutibacter</taxon>
    </lineage>
</organism>